<protein>
    <submittedName>
        <fullName evidence="5">Predicted membrane protein</fullName>
    </submittedName>
</protein>
<evidence type="ECO:0000313" key="5">
    <source>
        <dbReference type="EMBL" id="SOC46673.1"/>
    </source>
</evidence>
<evidence type="ECO:0000256" key="1">
    <source>
        <dbReference type="SAM" id="MobiDB-lite"/>
    </source>
</evidence>
<feature type="domain" description="DUF2207" evidence="3">
    <location>
        <begin position="43"/>
        <end position="210"/>
    </location>
</feature>
<dbReference type="Proteomes" id="UP000219435">
    <property type="component" value="Unassembled WGS sequence"/>
</dbReference>
<feature type="region of interest" description="Disordered" evidence="1">
    <location>
        <begin position="561"/>
        <end position="587"/>
    </location>
</feature>
<reference evidence="6" key="1">
    <citation type="submission" date="2017-08" db="EMBL/GenBank/DDBJ databases">
        <authorList>
            <person name="Varghese N."/>
            <person name="Submissions S."/>
        </authorList>
    </citation>
    <scope>NUCLEOTIDE SEQUENCE [LARGE SCALE GENOMIC DNA]</scope>
    <source>
        <strain evidence="6">DSM 4725</strain>
    </source>
</reference>
<dbReference type="InterPro" id="IPR048389">
    <property type="entry name" value="YciQ-like_C"/>
</dbReference>
<keyword evidence="2" id="KW-0472">Membrane</keyword>
<keyword evidence="2" id="KW-0812">Transmembrane</keyword>
<evidence type="ECO:0000256" key="2">
    <source>
        <dbReference type="SAM" id="Phobius"/>
    </source>
</evidence>
<evidence type="ECO:0000259" key="3">
    <source>
        <dbReference type="Pfam" id="PF09972"/>
    </source>
</evidence>
<organism evidence="5 6">
    <name type="scientific">Blastococcus aggregatus</name>
    <dbReference type="NCBI Taxonomy" id="38502"/>
    <lineage>
        <taxon>Bacteria</taxon>
        <taxon>Bacillati</taxon>
        <taxon>Actinomycetota</taxon>
        <taxon>Actinomycetes</taxon>
        <taxon>Geodermatophilales</taxon>
        <taxon>Geodermatophilaceae</taxon>
        <taxon>Blastococcus</taxon>
    </lineage>
</organism>
<feature type="transmembrane region" description="Helical" evidence="2">
    <location>
        <begin position="441"/>
        <end position="462"/>
    </location>
</feature>
<keyword evidence="2" id="KW-1133">Transmembrane helix</keyword>
<feature type="transmembrane region" description="Helical" evidence="2">
    <location>
        <begin position="238"/>
        <end position="259"/>
    </location>
</feature>
<dbReference type="Pfam" id="PF09972">
    <property type="entry name" value="DUF2207"/>
    <property type="match status" value="1"/>
</dbReference>
<gene>
    <name evidence="5" type="ORF">SAMN05660748_0371</name>
</gene>
<evidence type="ECO:0000313" key="6">
    <source>
        <dbReference type="Proteomes" id="UP000219435"/>
    </source>
</evidence>
<dbReference type="EMBL" id="OBQI01000001">
    <property type="protein sequence ID" value="SOC46673.1"/>
    <property type="molecule type" value="Genomic_DNA"/>
</dbReference>
<feature type="compositionally biased region" description="Gly residues" evidence="1">
    <location>
        <begin position="567"/>
        <end position="587"/>
    </location>
</feature>
<name>A0A285UY05_9ACTN</name>
<sequence length="587" mass="60750">MSQSARSMAARRRRRIDAWLIGLAAVVVAVVAFAVAALAGGERIARLWVTATIAEDGSARIVEVIDYDFGVEEKRGIYRDVPGLRADDPIEVSSPDAPDDVVVTGENPVRLRIGDPDVTITGQHRYELSYTLDGVTRGGQLAWDAVGTGWEVPIDDVEVHVVGAVELDADTCSAGDRGTTNGCALRQASPGHLVARVDALEAGQGVTVYATEGRALDAAPDAPAPPTAAPAEPGIDPLVPAAIAGLLALVIGALVSRVVRRAGREHVPSAGLPTVVVSSNGEARIDFEQLGGFAMPSASIPRDISPAQGGVLLSGSVAERHKAAWLVDLAVRGVVDLEPAPDGGKAMTLVRLQDGEPAESRLLDLAFAGRGQLRLGGYDKEFAAAWTAVGTELSTWQQGSGLWDDAAERRTRRVRWLGGAAAVVGLAVVVLAGWLATRQSVLPLALAALGGALAGGGVSAALRAWELRVLTPQGSSTWLRVESLRRYLAECAPTAIDDALAEGTLGDYTAWALALGEAERWSRLAKSVKTPGRGRYDDRHWQYATYGPVYVTSCSSASTAPSSSSSSGGGSSGSVGGGAGGGGGGSW</sequence>
<keyword evidence="6" id="KW-1185">Reference proteome</keyword>
<evidence type="ECO:0000259" key="4">
    <source>
        <dbReference type="Pfam" id="PF20990"/>
    </source>
</evidence>
<proteinExistence type="predicted"/>
<dbReference type="OrthoDB" id="143710at2"/>
<feature type="transmembrane region" description="Helical" evidence="2">
    <location>
        <begin position="416"/>
        <end position="435"/>
    </location>
</feature>
<feature type="domain" description="Predicted membrane protein YciQ-like C-terminal" evidence="4">
    <location>
        <begin position="300"/>
        <end position="523"/>
    </location>
</feature>
<dbReference type="Pfam" id="PF20990">
    <property type="entry name" value="DUF2207_C"/>
    <property type="match status" value="1"/>
</dbReference>
<dbReference type="RefSeq" id="WP_097193318.1">
    <property type="nucleotide sequence ID" value="NZ_OBQI01000001.1"/>
</dbReference>
<dbReference type="AlphaFoldDB" id="A0A285UY05"/>
<accession>A0A285UY05</accession>
<dbReference type="InterPro" id="IPR018702">
    <property type="entry name" value="DUF2207"/>
</dbReference>